<sequence>MRRTVILSSQTVTLVSESNMRSSLAFQRLINTSLRCLPQYFKATETFILGIASCYQHGLSSLIDSSSDNRILQSSESSSPSGLLIFRYLLVSMCLIQQ</sequence>
<reference evidence="1" key="1">
    <citation type="submission" date="2019-06" db="EMBL/GenBank/DDBJ databases">
        <authorList>
            <person name="Zheng W."/>
        </authorList>
    </citation>
    <scope>NUCLEOTIDE SEQUENCE</scope>
    <source>
        <strain evidence="1">QDHG01</strain>
    </source>
</reference>
<name>A0A8J8NP49_HALGN</name>
<proteinExistence type="predicted"/>
<accession>A0A8J8NP49</accession>
<keyword evidence="2" id="KW-1185">Reference proteome</keyword>
<evidence type="ECO:0000313" key="1">
    <source>
        <dbReference type="EMBL" id="TNV78030.1"/>
    </source>
</evidence>
<dbReference type="Proteomes" id="UP000785679">
    <property type="component" value="Unassembled WGS sequence"/>
</dbReference>
<dbReference type="AlphaFoldDB" id="A0A8J8NP49"/>
<protein>
    <submittedName>
        <fullName evidence="1">Uncharacterized protein</fullName>
    </submittedName>
</protein>
<organism evidence="1 2">
    <name type="scientific">Halteria grandinella</name>
    <dbReference type="NCBI Taxonomy" id="5974"/>
    <lineage>
        <taxon>Eukaryota</taxon>
        <taxon>Sar</taxon>
        <taxon>Alveolata</taxon>
        <taxon>Ciliophora</taxon>
        <taxon>Intramacronucleata</taxon>
        <taxon>Spirotrichea</taxon>
        <taxon>Stichotrichia</taxon>
        <taxon>Sporadotrichida</taxon>
        <taxon>Halteriidae</taxon>
        <taxon>Halteria</taxon>
    </lineage>
</organism>
<evidence type="ECO:0000313" key="2">
    <source>
        <dbReference type="Proteomes" id="UP000785679"/>
    </source>
</evidence>
<gene>
    <name evidence="1" type="ORF">FGO68_gene170</name>
</gene>
<comment type="caution">
    <text evidence="1">The sequence shown here is derived from an EMBL/GenBank/DDBJ whole genome shotgun (WGS) entry which is preliminary data.</text>
</comment>
<dbReference type="EMBL" id="RRYP01011002">
    <property type="protein sequence ID" value="TNV78030.1"/>
    <property type="molecule type" value="Genomic_DNA"/>
</dbReference>